<proteinExistence type="predicted"/>
<dbReference type="InterPro" id="IPR038696">
    <property type="entry name" value="IalB_sf"/>
</dbReference>
<dbReference type="AlphaFoldDB" id="A0A560AVS4"/>
<gene>
    <name evidence="2" type="ORF">FBZ82_110150</name>
</gene>
<name>A0A560AVS4_AZOBR</name>
<sequence length="197" mass="22491">MRGRRTAAWRGGVIAGFLLVAVLPAAAQSQSQAQSQAQSQTPAYREHAETFKDWRLYCQVWSEPRRAECELLSRPGSDRRSRLAWLRSSERWLEGLRFRLDEGTMDLSKIVRVWVDRALFRPEYPCERFEWETNTCAVIDPDTNAKLVERLTPGKEVSAVGSAPAGGKAEVRFSLNGLKPALERMEEIRREAGVRWK</sequence>
<dbReference type="Gene3D" id="2.60.40.1880">
    <property type="entry name" value="Invasion associated locus B (IalB) protein"/>
    <property type="match status" value="1"/>
</dbReference>
<evidence type="ECO:0000313" key="2">
    <source>
        <dbReference type="EMBL" id="TWA64458.1"/>
    </source>
</evidence>
<feature type="signal peptide" evidence="1">
    <location>
        <begin position="1"/>
        <end position="27"/>
    </location>
</feature>
<reference evidence="2 3" key="1">
    <citation type="submission" date="2019-06" db="EMBL/GenBank/DDBJ databases">
        <title>Genomic Encyclopedia of Type Strains, Phase IV (KMG-V): Genome sequencing to study the core and pangenomes of soil and plant-associated prokaryotes.</title>
        <authorList>
            <person name="Whitman W."/>
        </authorList>
    </citation>
    <scope>NUCLEOTIDE SEQUENCE [LARGE SCALE GENOMIC DNA]</scope>
    <source>
        <strain evidence="2 3">BR 11796</strain>
    </source>
</reference>
<keyword evidence="1" id="KW-0732">Signal</keyword>
<evidence type="ECO:0000256" key="1">
    <source>
        <dbReference type="SAM" id="SignalP"/>
    </source>
</evidence>
<dbReference type="Proteomes" id="UP000316083">
    <property type="component" value="Unassembled WGS sequence"/>
</dbReference>
<dbReference type="EMBL" id="VITF01000010">
    <property type="protein sequence ID" value="TWA64458.1"/>
    <property type="molecule type" value="Genomic_DNA"/>
</dbReference>
<accession>A0A560AVS4</accession>
<dbReference type="RefSeq" id="WP_145678468.1">
    <property type="nucleotide sequence ID" value="NZ_VITF01000010.1"/>
</dbReference>
<protein>
    <submittedName>
        <fullName evidence="2">Uncharacterized protein</fullName>
    </submittedName>
</protein>
<feature type="chain" id="PRO_5021954199" evidence="1">
    <location>
        <begin position="28"/>
        <end position="197"/>
    </location>
</feature>
<evidence type="ECO:0000313" key="3">
    <source>
        <dbReference type="Proteomes" id="UP000316083"/>
    </source>
</evidence>
<organism evidence="2 3">
    <name type="scientific">Azospirillum brasilense</name>
    <dbReference type="NCBI Taxonomy" id="192"/>
    <lineage>
        <taxon>Bacteria</taxon>
        <taxon>Pseudomonadati</taxon>
        <taxon>Pseudomonadota</taxon>
        <taxon>Alphaproteobacteria</taxon>
        <taxon>Rhodospirillales</taxon>
        <taxon>Azospirillaceae</taxon>
        <taxon>Azospirillum</taxon>
    </lineage>
</organism>
<comment type="caution">
    <text evidence="2">The sequence shown here is derived from an EMBL/GenBank/DDBJ whole genome shotgun (WGS) entry which is preliminary data.</text>
</comment>